<feature type="transmembrane region" description="Helical" evidence="1">
    <location>
        <begin position="12"/>
        <end position="32"/>
    </location>
</feature>
<evidence type="ECO:0000256" key="1">
    <source>
        <dbReference type="SAM" id="Phobius"/>
    </source>
</evidence>
<dbReference type="OrthoDB" id="1662953at2"/>
<evidence type="ECO:0000313" key="2">
    <source>
        <dbReference type="EMBL" id="SHE88780.1"/>
    </source>
</evidence>
<evidence type="ECO:0008006" key="4">
    <source>
        <dbReference type="Google" id="ProtNLM"/>
    </source>
</evidence>
<proteinExistence type="predicted"/>
<keyword evidence="3" id="KW-1185">Reference proteome</keyword>
<keyword evidence="1" id="KW-0472">Membrane</keyword>
<gene>
    <name evidence="2" type="ORF">SAMN02745190_01356</name>
</gene>
<name>A0A1M4X5M4_9FIRM</name>
<keyword evidence="1" id="KW-0812">Transmembrane</keyword>
<protein>
    <recommendedName>
        <fullName evidence="4">DUF2939 domain-containing protein</fullName>
    </recommendedName>
</protein>
<evidence type="ECO:0000313" key="3">
    <source>
        <dbReference type="Proteomes" id="UP000184404"/>
    </source>
</evidence>
<organism evidence="2 3">
    <name type="scientific">Schwartzia succinivorans DSM 10502</name>
    <dbReference type="NCBI Taxonomy" id="1123243"/>
    <lineage>
        <taxon>Bacteria</taxon>
        <taxon>Bacillati</taxon>
        <taxon>Bacillota</taxon>
        <taxon>Negativicutes</taxon>
        <taxon>Selenomonadales</taxon>
        <taxon>Selenomonadaceae</taxon>
        <taxon>Schwartzia</taxon>
    </lineage>
</organism>
<reference evidence="2 3" key="1">
    <citation type="submission" date="2016-11" db="EMBL/GenBank/DDBJ databases">
        <authorList>
            <person name="Jaros S."/>
            <person name="Januszkiewicz K."/>
            <person name="Wedrychowicz H."/>
        </authorList>
    </citation>
    <scope>NUCLEOTIDE SEQUENCE [LARGE SCALE GENOMIC DNA]</scope>
    <source>
        <strain evidence="2 3">DSM 10502</strain>
    </source>
</reference>
<sequence length="350" mass="39344">MAGGFSKQGKLRLIIAALILAAAVAGGVTWYFGYYTKTPEYSVRMMQEAVAKHDQEKFARYVDVENLVNTSCDALFEGIMDADASMNDAQRNAVAGYMDFFKAPLRAGFTSVIKDFVKTGEWGGNAGGTAALSVDSDVVVNKAGLKNITFRGLEGIEQNKEDGTAVVSACVFPEDVGQEFVLKGLLKKTEDGFWRLEEISNFREFIRFIAVSRQGRVKAYVEETDRIMQAHDAAIHELDKKFVDIVQTGNLSQDATRMALRKVMLEEILPDWQKRHEELAAVEVPQAAQTLHRLRLHICELRESYAKTYAEWLETKAAPTIRKANEMRRDVKEMESEAKRIREQMRAKGL</sequence>
<keyword evidence="1" id="KW-1133">Transmembrane helix</keyword>
<dbReference type="Proteomes" id="UP000184404">
    <property type="component" value="Unassembled WGS sequence"/>
</dbReference>
<dbReference type="AlphaFoldDB" id="A0A1M4X5M4"/>
<dbReference type="EMBL" id="FQUG01000005">
    <property type="protein sequence ID" value="SHE88780.1"/>
    <property type="molecule type" value="Genomic_DNA"/>
</dbReference>
<accession>A0A1M4X5M4</accession>
<dbReference type="STRING" id="1123243.SAMN02745190_01356"/>
<dbReference type="RefSeq" id="WP_072935438.1">
    <property type="nucleotide sequence ID" value="NZ_FQUG01000005.1"/>
</dbReference>